<evidence type="ECO:0000259" key="1">
    <source>
        <dbReference type="Pfam" id="PF07727"/>
    </source>
</evidence>
<evidence type="ECO:0000313" key="4">
    <source>
        <dbReference type="EMBL" id="WKA04965.1"/>
    </source>
</evidence>
<evidence type="ECO:0000313" key="2">
    <source>
        <dbReference type="EMBL" id="WKA04958.1"/>
    </source>
</evidence>
<evidence type="ECO:0000313" key="3">
    <source>
        <dbReference type="EMBL" id="WKA04962.1"/>
    </source>
</evidence>
<dbReference type="InterPro" id="IPR043502">
    <property type="entry name" value="DNA/RNA_pol_sf"/>
</dbReference>
<dbReference type="PANTHER" id="PTHR43383">
    <property type="entry name" value="NODULIN 6"/>
    <property type="match status" value="1"/>
</dbReference>
<name>A0ABY9DBD3_VITVI</name>
<accession>A0ABY9DBD3</accession>
<feature type="domain" description="Reverse transcriptase Ty1/copia-type" evidence="1">
    <location>
        <begin position="11"/>
        <end position="192"/>
    </location>
</feature>
<dbReference type="Pfam" id="PF07727">
    <property type="entry name" value="RVT_2"/>
    <property type="match status" value="1"/>
</dbReference>
<keyword evidence="5" id="KW-1185">Reference proteome</keyword>
<dbReference type="InterPro" id="IPR013103">
    <property type="entry name" value="RVT_2"/>
</dbReference>
<dbReference type="Proteomes" id="UP001227230">
    <property type="component" value="Chromosome 15"/>
</dbReference>
<proteinExistence type="predicted"/>
<gene>
    <name evidence="2" type="ORF">VitviT2T_022951</name>
    <name evidence="3" type="ORF">VitviT2T_022955</name>
    <name evidence="4" type="ORF">VitviT2T_022958</name>
</gene>
<reference evidence="2 5" key="1">
    <citation type="journal article" date="2023" name="Hortic Res">
        <title>The complete reference genome for grapevine (Vitis vinifera L.) genetics and breeding.</title>
        <authorList>
            <person name="Shi X."/>
            <person name="Cao S."/>
            <person name="Wang X."/>
            <person name="Huang S."/>
            <person name="Wang Y."/>
            <person name="Liu Z."/>
            <person name="Liu W."/>
            <person name="Leng X."/>
            <person name="Peng Y."/>
            <person name="Wang N."/>
            <person name="Wang Y."/>
            <person name="Ma Z."/>
            <person name="Xu X."/>
            <person name="Zhang F."/>
            <person name="Xue H."/>
            <person name="Zhong H."/>
            <person name="Wang Y."/>
            <person name="Zhang K."/>
            <person name="Velt A."/>
            <person name="Avia K."/>
            <person name="Holtgrawe D."/>
            <person name="Grimplet J."/>
            <person name="Matus J.T."/>
            <person name="Ware D."/>
            <person name="Wu X."/>
            <person name="Wang H."/>
            <person name="Liu C."/>
            <person name="Fang Y."/>
            <person name="Rustenholz C."/>
            <person name="Cheng Z."/>
            <person name="Xiao H."/>
            <person name="Zhou Y."/>
        </authorList>
    </citation>
    <scope>NUCLEOTIDE SEQUENCE [LARGE SCALE GENOMIC DNA]</scope>
    <source>
        <strain evidence="5">cv. Pinot noir / PN40024</strain>
        <tissue evidence="2">Leaf</tissue>
    </source>
</reference>
<dbReference type="EMBL" id="CP126662">
    <property type="protein sequence ID" value="WKA04962.1"/>
    <property type="molecule type" value="Genomic_DNA"/>
</dbReference>
<evidence type="ECO:0000313" key="5">
    <source>
        <dbReference type="Proteomes" id="UP001227230"/>
    </source>
</evidence>
<dbReference type="SUPFAM" id="SSF56672">
    <property type="entry name" value="DNA/RNA polymerases"/>
    <property type="match status" value="1"/>
</dbReference>
<dbReference type="EMBL" id="CP126662">
    <property type="protein sequence ID" value="WKA04958.1"/>
    <property type="molecule type" value="Genomic_DNA"/>
</dbReference>
<dbReference type="EMBL" id="CP126662">
    <property type="protein sequence ID" value="WKA04965.1"/>
    <property type="molecule type" value="Genomic_DNA"/>
</dbReference>
<dbReference type="PANTHER" id="PTHR43383:SF2">
    <property type="entry name" value="AMIDOHYDROLASE 2 FAMILY PROTEIN"/>
    <property type="match status" value="1"/>
</dbReference>
<organism evidence="2 5">
    <name type="scientific">Vitis vinifera</name>
    <name type="common">Grape</name>
    <dbReference type="NCBI Taxonomy" id="29760"/>
    <lineage>
        <taxon>Eukaryota</taxon>
        <taxon>Viridiplantae</taxon>
        <taxon>Streptophyta</taxon>
        <taxon>Embryophyta</taxon>
        <taxon>Tracheophyta</taxon>
        <taxon>Spermatophyta</taxon>
        <taxon>Magnoliopsida</taxon>
        <taxon>eudicotyledons</taxon>
        <taxon>Gunneridae</taxon>
        <taxon>Pentapetalae</taxon>
        <taxon>rosids</taxon>
        <taxon>Vitales</taxon>
        <taxon>Vitaceae</taxon>
        <taxon>Viteae</taxon>
        <taxon>Vitis</taxon>
    </lineage>
</organism>
<sequence>MKEEIAALKRNQTWELVPKLRDVEPISCKWVYKIKRRTDGLIERHKARLVARGFSQQYGLDYDETFSPVAKLTTVRVLLALAANKDWDLRQMDVKNAFLHGELDREIYMNQPMGFQSQGHPKYVCKLRKALYGLKQAPRAWYGKIAEFLTQSGYSITPADSSLFVKANGGKLAIVLAYVDDLIITGDDVEEIC</sequence>
<protein>
    <recommendedName>
        <fullName evidence="1">Reverse transcriptase Ty1/copia-type domain-containing protein</fullName>
    </recommendedName>
</protein>